<reference evidence="4" key="1">
    <citation type="journal article" date="2016" name="Nature">
        <title>The genome of the seagrass Zostera marina reveals angiosperm adaptation to the sea.</title>
        <authorList>
            <person name="Olsen J.L."/>
            <person name="Rouze P."/>
            <person name="Verhelst B."/>
            <person name="Lin Y.-C."/>
            <person name="Bayer T."/>
            <person name="Collen J."/>
            <person name="Dattolo E."/>
            <person name="De Paoli E."/>
            <person name="Dittami S."/>
            <person name="Maumus F."/>
            <person name="Michel G."/>
            <person name="Kersting A."/>
            <person name="Lauritano C."/>
            <person name="Lohaus R."/>
            <person name="Toepel M."/>
            <person name="Tonon T."/>
            <person name="Vanneste K."/>
            <person name="Amirebrahimi M."/>
            <person name="Brakel J."/>
            <person name="Bostroem C."/>
            <person name="Chovatia M."/>
            <person name="Grimwood J."/>
            <person name="Jenkins J.W."/>
            <person name="Jueterbock A."/>
            <person name="Mraz A."/>
            <person name="Stam W.T."/>
            <person name="Tice H."/>
            <person name="Bornberg-Bauer E."/>
            <person name="Green P.J."/>
            <person name="Pearson G.A."/>
            <person name="Procaccini G."/>
            <person name="Duarte C.M."/>
            <person name="Schmutz J."/>
            <person name="Reusch T.B.H."/>
            <person name="Van de Peer Y."/>
        </authorList>
    </citation>
    <scope>NUCLEOTIDE SEQUENCE [LARGE SCALE GENOMIC DNA]</scope>
    <source>
        <strain evidence="4">cv. Finnish</strain>
    </source>
</reference>
<dbReference type="OrthoDB" id="1736072at2759"/>
<feature type="transmembrane region" description="Helical" evidence="2">
    <location>
        <begin position="369"/>
        <end position="390"/>
    </location>
</feature>
<feature type="compositionally biased region" description="Low complexity" evidence="1">
    <location>
        <begin position="34"/>
        <end position="44"/>
    </location>
</feature>
<feature type="region of interest" description="Disordered" evidence="1">
    <location>
        <begin position="20"/>
        <end position="53"/>
    </location>
</feature>
<sequence length="412" mass="46229">MPAVTAVALDGLIERRSDTRLYDTRHMHRDGGASSSSSSSHNPSLPVPVGGPLPSLAPHFSPALYATPELTQIARASPDTVSPSPYVVNHKRRDFRVPPPPPPSTFNEVTTDPEVKENGWFEVEIEKKMELDLNGKHNRGRRSLARLMQEVEIDLNDEHDGKDDNLGDFFNPRDSASVMSNSDTEDAYSLGISKRGLANNEFYDATEDFSSDSSSSHASPLRTNLEADLCSVRLSLFEETERRKQVEASLTYMQDRWKNMAAHFCKLGLSFPPIPDRLNAQQEIDPVAQLCQEIVVGRFVNEAIKRGIVRAELEATSEAIIDGKNHEISRLHDRLQYYEAVNHEMSQRNQEAMELGRQKRLARRKRQRWVWGSIGLSISIGACLLAYSYIPQLPLQTATEGKHHTIVERSSS</sequence>
<keyword evidence="2" id="KW-0472">Membrane</keyword>
<name>A0A0K9Q0U2_ZOSMR</name>
<protein>
    <submittedName>
        <fullName evidence="3">Uncharacterized protein</fullName>
    </submittedName>
</protein>
<comment type="caution">
    <text evidence="3">The sequence shown here is derived from an EMBL/GenBank/DDBJ whole genome shotgun (WGS) entry which is preliminary data.</text>
</comment>
<dbReference type="Proteomes" id="UP000036987">
    <property type="component" value="Unassembled WGS sequence"/>
</dbReference>
<feature type="compositionally biased region" description="Basic and acidic residues" evidence="1">
    <location>
        <begin position="20"/>
        <end position="31"/>
    </location>
</feature>
<proteinExistence type="predicted"/>
<evidence type="ECO:0000256" key="2">
    <source>
        <dbReference type="SAM" id="Phobius"/>
    </source>
</evidence>
<gene>
    <name evidence="3" type="ORF">ZOSMA_122G00320</name>
</gene>
<dbReference type="OMA" id="FLDPRCD"/>
<evidence type="ECO:0000313" key="3">
    <source>
        <dbReference type="EMBL" id="KMZ74764.1"/>
    </source>
</evidence>
<dbReference type="EMBL" id="LFYR01000244">
    <property type="protein sequence ID" value="KMZ74764.1"/>
    <property type="molecule type" value="Genomic_DNA"/>
</dbReference>
<keyword evidence="4" id="KW-1185">Reference proteome</keyword>
<organism evidence="3 4">
    <name type="scientific">Zostera marina</name>
    <name type="common">Eelgrass</name>
    <dbReference type="NCBI Taxonomy" id="29655"/>
    <lineage>
        <taxon>Eukaryota</taxon>
        <taxon>Viridiplantae</taxon>
        <taxon>Streptophyta</taxon>
        <taxon>Embryophyta</taxon>
        <taxon>Tracheophyta</taxon>
        <taxon>Spermatophyta</taxon>
        <taxon>Magnoliopsida</taxon>
        <taxon>Liliopsida</taxon>
        <taxon>Zosteraceae</taxon>
        <taxon>Zostera</taxon>
    </lineage>
</organism>
<feature type="region of interest" description="Disordered" evidence="1">
    <location>
        <begin position="92"/>
        <end position="111"/>
    </location>
</feature>
<evidence type="ECO:0000313" key="4">
    <source>
        <dbReference type="Proteomes" id="UP000036987"/>
    </source>
</evidence>
<keyword evidence="2" id="KW-1133">Transmembrane helix</keyword>
<dbReference type="PANTHER" id="PTHR35490:SF3">
    <property type="entry name" value="(WILD MALAYSIAN BANANA) HYPOTHETICAL PROTEIN"/>
    <property type="match status" value="1"/>
</dbReference>
<dbReference type="PANTHER" id="PTHR35490">
    <property type="entry name" value="BACTERIOPHAGE N4 ADSORPTION B PROTEIN"/>
    <property type="match status" value="1"/>
</dbReference>
<keyword evidence="2" id="KW-0812">Transmembrane</keyword>
<evidence type="ECO:0000256" key="1">
    <source>
        <dbReference type="SAM" id="MobiDB-lite"/>
    </source>
</evidence>
<accession>A0A0K9Q0U2</accession>
<dbReference type="AlphaFoldDB" id="A0A0K9Q0U2"/>